<organism evidence="2">
    <name type="scientific">Arundo donax</name>
    <name type="common">Giant reed</name>
    <name type="synonym">Donax arundinaceus</name>
    <dbReference type="NCBI Taxonomy" id="35708"/>
    <lineage>
        <taxon>Eukaryota</taxon>
        <taxon>Viridiplantae</taxon>
        <taxon>Streptophyta</taxon>
        <taxon>Embryophyta</taxon>
        <taxon>Tracheophyta</taxon>
        <taxon>Spermatophyta</taxon>
        <taxon>Magnoliopsida</taxon>
        <taxon>Liliopsida</taxon>
        <taxon>Poales</taxon>
        <taxon>Poaceae</taxon>
        <taxon>PACMAD clade</taxon>
        <taxon>Arundinoideae</taxon>
        <taxon>Arundineae</taxon>
        <taxon>Arundo</taxon>
    </lineage>
</organism>
<sequence>MYLTALVSHFSFTIFALSILFVQSKN</sequence>
<reference evidence="2" key="1">
    <citation type="submission" date="2014-09" db="EMBL/GenBank/DDBJ databases">
        <authorList>
            <person name="Magalhaes I.L.F."/>
            <person name="Oliveira U."/>
            <person name="Santos F.R."/>
            <person name="Vidigal T.H.D.A."/>
            <person name="Brescovit A.D."/>
            <person name="Santos A.J."/>
        </authorList>
    </citation>
    <scope>NUCLEOTIDE SEQUENCE</scope>
    <source>
        <tissue evidence="2">Shoot tissue taken approximately 20 cm above the soil surface</tissue>
    </source>
</reference>
<name>A0A0A9BHA9_ARUDO</name>
<evidence type="ECO:0000313" key="2">
    <source>
        <dbReference type="EMBL" id="JAD61538.1"/>
    </source>
</evidence>
<reference evidence="2" key="2">
    <citation type="journal article" date="2015" name="Data Brief">
        <title>Shoot transcriptome of the giant reed, Arundo donax.</title>
        <authorList>
            <person name="Barrero R.A."/>
            <person name="Guerrero F.D."/>
            <person name="Moolhuijzen P."/>
            <person name="Goolsby J.A."/>
            <person name="Tidwell J."/>
            <person name="Bellgard S.E."/>
            <person name="Bellgard M.I."/>
        </authorList>
    </citation>
    <scope>NUCLEOTIDE SEQUENCE</scope>
    <source>
        <tissue evidence="2">Shoot tissue taken approximately 20 cm above the soil surface</tissue>
    </source>
</reference>
<feature type="transmembrane region" description="Helical" evidence="1">
    <location>
        <begin position="6"/>
        <end position="22"/>
    </location>
</feature>
<protein>
    <submittedName>
        <fullName evidence="2">Uncharacterized protein</fullName>
    </submittedName>
</protein>
<accession>A0A0A9BHA9</accession>
<evidence type="ECO:0000256" key="1">
    <source>
        <dbReference type="SAM" id="Phobius"/>
    </source>
</evidence>
<dbReference type="AlphaFoldDB" id="A0A0A9BHA9"/>
<dbReference type="EMBL" id="GBRH01236357">
    <property type="protein sequence ID" value="JAD61538.1"/>
    <property type="molecule type" value="Transcribed_RNA"/>
</dbReference>
<proteinExistence type="predicted"/>
<keyword evidence="1" id="KW-0472">Membrane</keyword>
<keyword evidence="1" id="KW-0812">Transmembrane</keyword>
<keyword evidence="1" id="KW-1133">Transmembrane helix</keyword>